<dbReference type="InterPro" id="IPR023115">
    <property type="entry name" value="TIF_IF2_dom3"/>
</dbReference>
<dbReference type="Pfam" id="PF22042">
    <property type="entry name" value="EF-G_D2"/>
    <property type="match status" value="1"/>
</dbReference>
<feature type="domain" description="Tr-type G" evidence="12">
    <location>
        <begin position="803"/>
        <end position="971"/>
    </location>
</feature>
<evidence type="ECO:0000256" key="11">
    <source>
        <dbReference type="SAM" id="MobiDB-lite"/>
    </source>
</evidence>
<comment type="subcellular location">
    <subcellularLocation>
        <location evidence="1">Mitochondrion</location>
    </subcellularLocation>
</comment>
<dbReference type="InterPro" id="IPR000178">
    <property type="entry name" value="TF_IF2_bacterial-like"/>
</dbReference>
<dbReference type="OrthoDB" id="361630at2759"/>
<dbReference type="SUPFAM" id="SSF50447">
    <property type="entry name" value="Translation proteins"/>
    <property type="match status" value="2"/>
</dbReference>
<feature type="compositionally biased region" description="Basic residues" evidence="11">
    <location>
        <begin position="1"/>
        <end position="11"/>
    </location>
</feature>
<dbReference type="InterPro" id="IPR044145">
    <property type="entry name" value="IF2_II"/>
</dbReference>
<feature type="compositionally biased region" description="Pro residues" evidence="11">
    <location>
        <begin position="222"/>
        <end position="232"/>
    </location>
</feature>
<feature type="compositionally biased region" description="Polar residues" evidence="11">
    <location>
        <begin position="631"/>
        <end position="640"/>
    </location>
</feature>
<evidence type="ECO:0000256" key="8">
    <source>
        <dbReference type="ARBA" id="ARBA00023134"/>
    </source>
</evidence>
<evidence type="ECO:0000256" key="2">
    <source>
        <dbReference type="ARBA" id="ARBA00007733"/>
    </source>
</evidence>
<comment type="similarity">
    <text evidence="2">Belongs to the TRAFAC class translation factor GTPase superfamily. Classic translation factor GTPase family. IF-2 subfamily.</text>
</comment>
<feature type="compositionally biased region" description="Pro residues" evidence="11">
    <location>
        <begin position="139"/>
        <end position="157"/>
    </location>
</feature>
<dbReference type="CDD" id="cd01887">
    <property type="entry name" value="IF2_eIF5B"/>
    <property type="match status" value="1"/>
</dbReference>
<dbReference type="Proteomes" id="UP000557566">
    <property type="component" value="Unassembled WGS sequence"/>
</dbReference>
<feature type="compositionally biased region" description="Pro residues" evidence="11">
    <location>
        <begin position="298"/>
        <end position="308"/>
    </location>
</feature>
<dbReference type="CDD" id="cd03692">
    <property type="entry name" value="mtIF2_IVc"/>
    <property type="match status" value="1"/>
</dbReference>
<dbReference type="Gene3D" id="3.40.50.10050">
    <property type="entry name" value="Translation initiation factor IF- 2, domain 3"/>
    <property type="match status" value="1"/>
</dbReference>
<dbReference type="PROSITE" id="PS01176">
    <property type="entry name" value="IF2"/>
    <property type="match status" value="1"/>
</dbReference>
<feature type="compositionally biased region" description="Low complexity" evidence="11">
    <location>
        <begin position="1097"/>
        <end position="1118"/>
    </location>
</feature>
<dbReference type="InterPro" id="IPR015760">
    <property type="entry name" value="TIF_IF2"/>
</dbReference>
<proteinExistence type="inferred from homology"/>
<evidence type="ECO:0000313" key="14">
    <source>
        <dbReference type="Proteomes" id="UP000557566"/>
    </source>
</evidence>
<evidence type="ECO:0000259" key="12">
    <source>
        <dbReference type="PROSITE" id="PS51722"/>
    </source>
</evidence>
<name>A0A8H4PXG2_9HYPO</name>
<dbReference type="Pfam" id="PF00009">
    <property type="entry name" value="GTP_EFTU"/>
    <property type="match status" value="1"/>
</dbReference>
<dbReference type="InterPro" id="IPR053905">
    <property type="entry name" value="EF-G-like_DII"/>
</dbReference>
<feature type="compositionally biased region" description="Low complexity" evidence="11">
    <location>
        <begin position="187"/>
        <end position="199"/>
    </location>
</feature>
<evidence type="ECO:0000256" key="9">
    <source>
        <dbReference type="ARBA" id="ARBA00025162"/>
    </source>
</evidence>
<keyword evidence="3" id="KW-0396">Initiation factor</keyword>
<dbReference type="GO" id="GO:0005739">
    <property type="term" value="C:mitochondrion"/>
    <property type="evidence" value="ECO:0007669"/>
    <property type="project" value="UniProtKB-SubCell"/>
</dbReference>
<dbReference type="GO" id="GO:0003743">
    <property type="term" value="F:translation initiation factor activity"/>
    <property type="evidence" value="ECO:0007669"/>
    <property type="project" value="UniProtKB-KW"/>
</dbReference>
<protein>
    <recommendedName>
        <fullName evidence="10">Translation initiation factor IF-2, mitochondrial</fullName>
    </recommendedName>
</protein>
<dbReference type="InterPro" id="IPR000795">
    <property type="entry name" value="T_Tr_GTP-bd_dom"/>
</dbReference>
<evidence type="ECO:0000256" key="3">
    <source>
        <dbReference type="ARBA" id="ARBA00022540"/>
    </source>
</evidence>
<feature type="region of interest" description="Disordered" evidence="11">
    <location>
        <begin position="289"/>
        <end position="320"/>
    </location>
</feature>
<dbReference type="PANTHER" id="PTHR43381">
    <property type="entry name" value="TRANSLATION INITIATION FACTOR IF-2-RELATED"/>
    <property type="match status" value="1"/>
</dbReference>
<comment type="function">
    <text evidence="9">One of the essential components for the initiation of protein synthesis. Protects formylmethionyl-tRNA from spontaneous hydrolysis and promotes its binding to the 30S ribosomal subunits. Also involved in the hydrolysis of GTP during the formation of the 70S ribosomal complex.</text>
</comment>
<accession>A0A8H4PXG2</accession>
<feature type="compositionally biased region" description="Polar residues" evidence="11">
    <location>
        <begin position="578"/>
        <end position="588"/>
    </location>
</feature>
<dbReference type="Gene3D" id="2.40.30.10">
    <property type="entry name" value="Translation factors"/>
    <property type="match status" value="2"/>
</dbReference>
<feature type="compositionally biased region" description="Polar residues" evidence="11">
    <location>
        <begin position="359"/>
        <end position="368"/>
    </location>
</feature>
<dbReference type="FunFam" id="3.40.50.300:FF:000019">
    <property type="entry name" value="Translation initiation factor IF-2"/>
    <property type="match status" value="1"/>
</dbReference>
<dbReference type="HAMAP" id="MF_00100_B">
    <property type="entry name" value="IF_2_B"/>
    <property type="match status" value="1"/>
</dbReference>
<dbReference type="Pfam" id="PF11987">
    <property type="entry name" value="IF-2"/>
    <property type="match status" value="1"/>
</dbReference>
<dbReference type="PANTHER" id="PTHR43381:SF20">
    <property type="entry name" value="TRANSLATION INITIATION FACTOR IF-2, MITOCHONDRIAL"/>
    <property type="match status" value="1"/>
</dbReference>
<keyword evidence="14" id="KW-1185">Reference proteome</keyword>
<feature type="region of interest" description="Disordered" evidence="11">
    <location>
        <begin position="1074"/>
        <end position="1118"/>
    </location>
</feature>
<feature type="region of interest" description="Disordered" evidence="11">
    <location>
        <begin position="781"/>
        <end position="805"/>
    </location>
</feature>
<evidence type="ECO:0000256" key="6">
    <source>
        <dbReference type="ARBA" id="ARBA00022946"/>
    </source>
</evidence>
<sequence>MPHAHLKKNPIRSRFDNQLGRGRTERTHATRVLRQNFSGASGHPVRFKGPPPAVRLRIMSTQALYNDSIAAELPLIVLSGSSSQPSRFPGGFGGGAGGAGGTWGSFSSGAARSPAGSLANGGLLPHEREAREQTAVAAPPEPPPMPTPAAPRPPPLNSAPRGQMHMRGGFRRGPAEAQVGGAGGTWGSSSSGAARSPAGPLANRGLLPHEREARKQTVVAAPPEPPPMPTPAAPRGHMNIRGGFRRGPAEAQIGGAGGTWGSFSSGAARSPAGSLANGGLLLLPHEREARKQTAVAAPPAPPPIPMPAAPRGQMNIRGGFRRGPAEAQVNMSRSVLANVFNTDRQPPSPPTPVSWTTPDHQSTPNPSAGVTAGPVQTPLAQPRPGPGFYGNRKVTVQESPKPAGSPEPPQRQEWGSFRDRRAQTAEHVAPPVVRGGEAHSSGSLFSRLESARCSEPPLESPKPAGSLEPPQRQEWGSFRDRRAQTAERVAPPVARGGEAHSSGSFSSRLESARYSEPPLESPKPAGSLELPQRQEWGSFRDRRAQTAERVAPPVARGGEAHSSGSFSSRLYSGRPSEPSLSKPNANNQDFWGELENRFESFKENSRNRRDAAAAETAAKHTQEERPKLTGDANTLTSNGSQETTMTEMQRQRRQTRFEVDDAKLQNKTLKKSKKAYKRGRDEQNDSDWDDEALFRWEQRQRAKADKEFRKEHASEVEPTAVPIFLPEYISVLNLGQALKQRANQFLKDMEEMGFENTTLDTIMTGETAALVAMEYGFEPTIDSGSQRDLRPRPPHEDVSSLPGRPPIVTIMGHVDHGKTTLLDWLRKSSVAAQEHGGITQHIGAFVVKMSSGRPITFLDTPGHAAFLSMRKRGANVTDIVVLVVAADDGVMPQTIEALKHATAAKVPIIVAINKVDKEDARVEQVKASLSRHGVEIEDFGGDVQVVCVSGKTGRGMNDLEENIVTLSEVLDVRAETDGMAEGWVLESSIKQDGKVATVLVKRGTLRLGDLIVAGKSWARIRVLRNEAGTELDEAPPGTPVEVLGWRELPPAGEQVLQAPDEAKAKSAVDYRMEMNEREESSLQLAEQEQRQREKAAAEAAEAAATAAGEESAEPTTAEQSGVQLQNFCVKADVVGSVEAVCSSILELGNNEARATILRSSAGQISEYDVDHAAASNSILVNFNMAVLPHIKQRAEAAKVRILDHSIIYHVVDEAKAVLSALLPDTILTRVIGEADILQVFSINTKKRTFKNIAGCKVRNGAIKRSSRIRVLRKGKVIFDGHIDTLKHVKKDVMEMGKGTECGIGLEGFEDFAVDDQIQTYEETKEARSL</sequence>
<evidence type="ECO:0000313" key="13">
    <source>
        <dbReference type="EMBL" id="KAF4512183.1"/>
    </source>
</evidence>
<keyword evidence="8" id="KW-0342">GTP-binding</keyword>
<keyword evidence="6" id="KW-0809">Transit peptide</keyword>
<dbReference type="InterPro" id="IPR005225">
    <property type="entry name" value="Small_GTP-bd"/>
</dbReference>
<dbReference type="InterPro" id="IPR027417">
    <property type="entry name" value="P-loop_NTPase"/>
</dbReference>
<dbReference type="InterPro" id="IPR009000">
    <property type="entry name" value="Transl_B-barrel_sf"/>
</dbReference>
<dbReference type="CDD" id="cd03702">
    <property type="entry name" value="IF2_mtIF2_II"/>
    <property type="match status" value="1"/>
</dbReference>
<dbReference type="InterPro" id="IPR036925">
    <property type="entry name" value="TIF_IF2_dom3_sf"/>
</dbReference>
<dbReference type="NCBIfam" id="TIGR00487">
    <property type="entry name" value="IF-2"/>
    <property type="match status" value="1"/>
</dbReference>
<feature type="region of interest" description="Disordered" evidence="11">
    <location>
        <begin position="216"/>
        <end position="257"/>
    </location>
</feature>
<reference evidence="13 14" key="1">
    <citation type="journal article" date="2020" name="Genome Biol. Evol.">
        <title>A new high-quality draft genome assembly of the Chinese cordyceps Ophiocordyceps sinensis.</title>
        <authorList>
            <person name="Shu R."/>
            <person name="Zhang J."/>
            <person name="Meng Q."/>
            <person name="Zhang H."/>
            <person name="Zhou G."/>
            <person name="Li M."/>
            <person name="Wu P."/>
            <person name="Zhao Y."/>
            <person name="Chen C."/>
            <person name="Qin Q."/>
        </authorList>
    </citation>
    <scope>NUCLEOTIDE SEQUENCE [LARGE SCALE GENOMIC DNA]</scope>
    <source>
        <strain evidence="13 14">IOZ07</strain>
    </source>
</reference>
<feature type="region of interest" description="Disordered" evidence="11">
    <location>
        <begin position="340"/>
        <end position="588"/>
    </location>
</feature>
<dbReference type="GO" id="GO:0003924">
    <property type="term" value="F:GTPase activity"/>
    <property type="evidence" value="ECO:0007669"/>
    <property type="project" value="InterPro"/>
</dbReference>
<dbReference type="FunFam" id="2.40.30.10:FF:000007">
    <property type="entry name" value="Translation initiation factor IF-2"/>
    <property type="match status" value="1"/>
</dbReference>
<dbReference type="NCBIfam" id="TIGR00231">
    <property type="entry name" value="small_GTP"/>
    <property type="match status" value="1"/>
</dbReference>
<keyword evidence="4" id="KW-0547">Nucleotide-binding</keyword>
<feature type="region of interest" description="Disordered" evidence="11">
    <location>
        <begin position="130"/>
        <end position="204"/>
    </location>
</feature>
<gene>
    <name evidence="13" type="ORF">G6O67_001357</name>
</gene>
<feature type="compositionally biased region" description="Basic and acidic residues" evidence="11">
    <location>
        <begin position="601"/>
        <end position="628"/>
    </location>
</feature>
<dbReference type="EMBL" id="JAAVMX010000002">
    <property type="protein sequence ID" value="KAF4512183.1"/>
    <property type="molecule type" value="Genomic_DNA"/>
</dbReference>
<evidence type="ECO:0000256" key="1">
    <source>
        <dbReference type="ARBA" id="ARBA00004173"/>
    </source>
</evidence>
<evidence type="ECO:0000256" key="10">
    <source>
        <dbReference type="ARBA" id="ARBA00044200"/>
    </source>
</evidence>
<organism evidence="13 14">
    <name type="scientific">Ophiocordyceps sinensis</name>
    <dbReference type="NCBI Taxonomy" id="72228"/>
    <lineage>
        <taxon>Eukaryota</taxon>
        <taxon>Fungi</taxon>
        <taxon>Dikarya</taxon>
        <taxon>Ascomycota</taxon>
        <taxon>Pezizomycotina</taxon>
        <taxon>Sordariomycetes</taxon>
        <taxon>Hypocreomycetidae</taxon>
        <taxon>Hypocreales</taxon>
        <taxon>Ophiocordycipitaceae</taxon>
        <taxon>Ophiocordyceps</taxon>
    </lineage>
</organism>
<evidence type="ECO:0000256" key="7">
    <source>
        <dbReference type="ARBA" id="ARBA00023128"/>
    </source>
</evidence>
<dbReference type="Gene3D" id="3.40.50.300">
    <property type="entry name" value="P-loop containing nucleotide triphosphate hydrolases"/>
    <property type="match status" value="1"/>
</dbReference>
<dbReference type="FunFam" id="2.40.30.10:FF:000008">
    <property type="entry name" value="Translation initiation factor IF-2"/>
    <property type="match status" value="1"/>
</dbReference>
<keyword evidence="7" id="KW-0496">Mitochondrion</keyword>
<keyword evidence="5" id="KW-0648">Protein biosynthesis</keyword>
<comment type="caution">
    <text evidence="13">The sequence shown here is derived from an EMBL/GenBank/DDBJ whole genome shotgun (WGS) entry which is preliminary data.</text>
</comment>
<dbReference type="SUPFAM" id="SSF52540">
    <property type="entry name" value="P-loop containing nucleoside triphosphate hydrolases"/>
    <property type="match status" value="1"/>
</dbReference>
<dbReference type="SUPFAM" id="SSF52156">
    <property type="entry name" value="Initiation factor IF2/eIF5b, domain 3"/>
    <property type="match status" value="1"/>
</dbReference>
<evidence type="ECO:0000256" key="5">
    <source>
        <dbReference type="ARBA" id="ARBA00022917"/>
    </source>
</evidence>
<dbReference type="GO" id="GO:0005525">
    <property type="term" value="F:GTP binding"/>
    <property type="evidence" value="ECO:0007669"/>
    <property type="project" value="UniProtKB-KW"/>
</dbReference>
<feature type="compositionally biased region" description="Basic and acidic residues" evidence="11">
    <location>
        <begin position="785"/>
        <end position="798"/>
    </location>
</feature>
<feature type="region of interest" description="Disordered" evidence="11">
    <location>
        <begin position="601"/>
        <end position="658"/>
    </location>
</feature>
<feature type="compositionally biased region" description="Basic and acidic residues" evidence="11">
    <location>
        <begin position="1087"/>
        <end position="1096"/>
    </location>
</feature>
<dbReference type="FunFam" id="3.40.50.10050:FF:000001">
    <property type="entry name" value="Translation initiation factor IF-2"/>
    <property type="match status" value="1"/>
</dbReference>
<dbReference type="PROSITE" id="PS51722">
    <property type="entry name" value="G_TR_2"/>
    <property type="match status" value="1"/>
</dbReference>
<feature type="compositionally biased region" description="Low complexity" evidence="11">
    <location>
        <begin position="562"/>
        <end position="574"/>
    </location>
</feature>
<evidence type="ECO:0000256" key="4">
    <source>
        <dbReference type="ARBA" id="ARBA00022741"/>
    </source>
</evidence>
<feature type="region of interest" description="Disordered" evidence="11">
    <location>
        <begin position="1"/>
        <end position="26"/>
    </location>
</feature>